<evidence type="ECO:0000256" key="3">
    <source>
        <dbReference type="ARBA" id="ARBA00022723"/>
    </source>
</evidence>
<keyword evidence="3" id="KW-0479">Metal-binding</keyword>
<keyword evidence="5 8" id="KW-0378">Hydrolase</keyword>
<protein>
    <recommendedName>
        <fullName evidence="8">Serine/threonine-protein phosphatase</fullName>
        <ecNumber evidence="8">3.1.3.16</ecNumber>
    </recommendedName>
</protein>
<dbReference type="PROSITE" id="PS50096">
    <property type="entry name" value="IQ"/>
    <property type="match status" value="1"/>
</dbReference>
<dbReference type="InterPro" id="IPR029052">
    <property type="entry name" value="Metallo-depent_PP-like"/>
</dbReference>
<dbReference type="InParanoid" id="A0A1D3DAX8"/>
<comment type="cofactor">
    <cofactor evidence="1">
        <name>Mn(2+)</name>
        <dbReference type="ChEBI" id="CHEBI:29035"/>
    </cofactor>
</comment>
<feature type="compositionally biased region" description="Low complexity" evidence="9">
    <location>
        <begin position="896"/>
        <end position="913"/>
    </location>
</feature>
<dbReference type="Pfam" id="PF13499">
    <property type="entry name" value="EF-hand_7"/>
    <property type="match status" value="2"/>
</dbReference>
<keyword evidence="6" id="KW-0106">Calcium</keyword>
<evidence type="ECO:0000256" key="6">
    <source>
        <dbReference type="ARBA" id="ARBA00022837"/>
    </source>
</evidence>
<dbReference type="SUPFAM" id="SSF47473">
    <property type="entry name" value="EF-hand"/>
    <property type="match status" value="2"/>
</dbReference>
<dbReference type="SMART" id="SM00054">
    <property type="entry name" value="EFh"/>
    <property type="match status" value="5"/>
</dbReference>
<dbReference type="PANTHER" id="PTHR45668">
    <property type="entry name" value="SERINE/THREONINE-PROTEIN PHOSPHATASE 5-RELATED"/>
    <property type="match status" value="1"/>
</dbReference>
<dbReference type="SUPFAM" id="SSF74924">
    <property type="entry name" value="Cap-Gly domain"/>
    <property type="match status" value="1"/>
</dbReference>
<keyword evidence="7" id="KW-0464">Manganese</keyword>
<comment type="similarity">
    <text evidence="2 8">Belongs to the PPP phosphatase family.</text>
</comment>
<comment type="caution">
    <text evidence="12">The sequence shown here is derived from an EMBL/GenBank/DDBJ whole genome shotgun (WGS) entry which is preliminary data.</text>
</comment>
<dbReference type="PROSITE" id="PS00018">
    <property type="entry name" value="EF_HAND_1"/>
    <property type="match status" value="2"/>
</dbReference>
<comment type="catalytic activity">
    <reaction evidence="8">
        <text>O-phospho-L-threonyl-[protein] + H2O = L-threonyl-[protein] + phosphate</text>
        <dbReference type="Rhea" id="RHEA:47004"/>
        <dbReference type="Rhea" id="RHEA-COMP:11060"/>
        <dbReference type="Rhea" id="RHEA-COMP:11605"/>
        <dbReference type="ChEBI" id="CHEBI:15377"/>
        <dbReference type="ChEBI" id="CHEBI:30013"/>
        <dbReference type="ChEBI" id="CHEBI:43474"/>
        <dbReference type="ChEBI" id="CHEBI:61977"/>
        <dbReference type="EC" id="3.1.3.16"/>
    </reaction>
</comment>
<dbReference type="VEuPathDB" id="ToxoDB:cyc_02807"/>
<dbReference type="PANTHER" id="PTHR45668:SF5">
    <property type="entry name" value="SERINE_THREONINE-PROTEIN PHOSPHATASE 5"/>
    <property type="match status" value="1"/>
</dbReference>
<evidence type="ECO:0000256" key="5">
    <source>
        <dbReference type="ARBA" id="ARBA00022801"/>
    </source>
</evidence>
<dbReference type="PROSITE" id="PS50245">
    <property type="entry name" value="CAP_GLY_2"/>
    <property type="match status" value="1"/>
</dbReference>
<evidence type="ECO:0000313" key="13">
    <source>
        <dbReference type="Proteomes" id="UP000095192"/>
    </source>
</evidence>
<dbReference type="AlphaFoldDB" id="A0A1D3DAX8"/>
<evidence type="ECO:0000256" key="7">
    <source>
        <dbReference type="ARBA" id="ARBA00023211"/>
    </source>
</evidence>
<dbReference type="InterPro" id="IPR000938">
    <property type="entry name" value="CAP-Gly_domain"/>
</dbReference>
<dbReference type="Proteomes" id="UP000095192">
    <property type="component" value="Unassembled WGS sequence"/>
</dbReference>
<feature type="domain" description="EF-hand" evidence="10">
    <location>
        <begin position="573"/>
        <end position="608"/>
    </location>
</feature>
<feature type="region of interest" description="Disordered" evidence="9">
    <location>
        <begin position="895"/>
        <end position="975"/>
    </location>
</feature>
<gene>
    <name evidence="12" type="ORF">cyc_02807</name>
</gene>
<dbReference type="PROSITE" id="PS50222">
    <property type="entry name" value="EF_HAND_2"/>
    <property type="match status" value="5"/>
</dbReference>
<feature type="domain" description="CAP-Gly" evidence="11">
    <location>
        <begin position="39"/>
        <end position="75"/>
    </location>
</feature>
<dbReference type="SMART" id="SM01052">
    <property type="entry name" value="CAP_GLY"/>
    <property type="match status" value="1"/>
</dbReference>
<dbReference type="InterPro" id="IPR013235">
    <property type="entry name" value="PPP_dom"/>
</dbReference>
<dbReference type="InterPro" id="IPR011992">
    <property type="entry name" value="EF-hand-dom_pair"/>
</dbReference>
<keyword evidence="13" id="KW-1185">Reference proteome</keyword>
<dbReference type="SMART" id="SM00156">
    <property type="entry name" value="PP2Ac"/>
    <property type="match status" value="1"/>
</dbReference>
<dbReference type="InterPro" id="IPR018247">
    <property type="entry name" value="EF_Hand_1_Ca_BS"/>
</dbReference>
<name>A0A1D3DAX8_9EIME</name>
<dbReference type="CDD" id="cd00051">
    <property type="entry name" value="EFh"/>
    <property type="match status" value="2"/>
</dbReference>
<dbReference type="InterPro" id="IPR002048">
    <property type="entry name" value="EF_hand_dom"/>
</dbReference>
<evidence type="ECO:0000313" key="12">
    <source>
        <dbReference type="EMBL" id="OEH80588.1"/>
    </source>
</evidence>
<dbReference type="InterPro" id="IPR036859">
    <property type="entry name" value="CAP-Gly_dom_sf"/>
</dbReference>
<sequence>MTLKVGDKVAVYGYPATVKYVGSFPTCRTAARGSGRLTGPVVGVEFHKKGAGDCDGTYHGHRYFQCAPRMGRFVREFSVKSYSPETCAAIRIQACYRRYRAAETFQELAAFRFWNELDHFEEKDALVNNRQRSQQRQSIDASTIAEEGLPPGYTGPHLKWPITREFALDLIDHFREHSDVPLPRKYALELVMAVEEHYKQTMKGAVAEVEIPKKPGARLVLVGDTHGQLNDVLWILYKFGPPSATNVYLFNGDIADRGRSSVEIFLLLFAFKLQCPSSVIINRGNHESADMNEVYGFAQEVRQKYGGLLYQKFQDIFHLLPLCVVLEKRVFIVHGGLCRKDNITLHHIDQLHRQRPCPASPHTFEDTLMFDLLWSDPQPDRGRGWSTRGADCIAFGPDVTDAFLTKNNLEVCIRSHQVPTNLRGFEPVHDGRCVTLFSASNYCGTTGNYGGVIIFEANLSFEIQEYMAPTLQEIQQLHRETCAATQKVLLQKKIKELETQAKRANRREACSIVLGQELPWVNIMKCLKAVSKDGFVHYNDFLYRYKVDFRPPICKHLNWRQECVARVFESIMSADLSLKETLMLFDRNCDGTVSVREFNELLSELDIGLSEPQVRILMRLITASPAFNAAAGSIDVAEFLGRFKVVYSNSIKEDPQAKTPWLSRALHCIGKAILADKAEAASRHYEQQQLQEGGFMGEGGSRRRSSADRAVALFQKFKDYNEGGDGYLSYDDFISGIKRLNIDEEELGFALTDAHLYRVVEAIDLTGSKRINYLEFLQAFHVVDSSSKNNLAEELWGQICTTLFQHSNSIRRALHQFDPDLTGKVDSEDFRSALVTLNTVLARTEAPLTEEQIDLLVNFMDLDSEGMVEYEEFLDSFIPVDSYCTGPSGLPCLPDATEAAPASTSSAPPATAPNGDNFSAKQAGLKVNDGKGGSSGIADPQKPAATASSTAKSSKHSMEVDEGNRRFTFSSHVGR</sequence>
<dbReference type="VEuPathDB" id="ToxoDB:LOC34619603"/>
<evidence type="ECO:0000256" key="2">
    <source>
        <dbReference type="ARBA" id="ARBA00008294"/>
    </source>
</evidence>
<dbReference type="EMBL" id="JROU02000033">
    <property type="protein sequence ID" value="OEH80588.1"/>
    <property type="molecule type" value="Genomic_DNA"/>
</dbReference>
<dbReference type="GO" id="GO:0005509">
    <property type="term" value="F:calcium ion binding"/>
    <property type="evidence" value="ECO:0007669"/>
    <property type="project" value="InterPro"/>
</dbReference>
<dbReference type="PROSITE" id="PS00125">
    <property type="entry name" value="SER_THR_PHOSPHATASE"/>
    <property type="match status" value="1"/>
</dbReference>
<dbReference type="Gene3D" id="3.60.21.10">
    <property type="match status" value="1"/>
</dbReference>
<dbReference type="SUPFAM" id="SSF56300">
    <property type="entry name" value="Metallo-dependent phosphatases"/>
    <property type="match status" value="1"/>
</dbReference>
<dbReference type="PRINTS" id="PR00114">
    <property type="entry name" value="STPHPHTASE"/>
</dbReference>
<dbReference type="Gene3D" id="1.10.238.10">
    <property type="entry name" value="EF-hand"/>
    <property type="match status" value="3"/>
</dbReference>
<evidence type="ECO:0000256" key="4">
    <source>
        <dbReference type="ARBA" id="ARBA00022737"/>
    </source>
</evidence>
<dbReference type="InterPro" id="IPR006186">
    <property type="entry name" value="Ser/Thr-sp_prot-phosphatase"/>
</dbReference>
<feature type="domain" description="EF-hand" evidence="10">
    <location>
        <begin position="751"/>
        <end position="786"/>
    </location>
</feature>
<dbReference type="InterPro" id="IPR051134">
    <property type="entry name" value="PPP_phosphatase"/>
</dbReference>
<dbReference type="EC" id="3.1.3.16" evidence="8"/>
<organism evidence="12 13">
    <name type="scientific">Cyclospora cayetanensis</name>
    <dbReference type="NCBI Taxonomy" id="88456"/>
    <lineage>
        <taxon>Eukaryota</taxon>
        <taxon>Sar</taxon>
        <taxon>Alveolata</taxon>
        <taxon>Apicomplexa</taxon>
        <taxon>Conoidasida</taxon>
        <taxon>Coccidia</taxon>
        <taxon>Eucoccidiorida</taxon>
        <taxon>Eimeriorina</taxon>
        <taxon>Eimeriidae</taxon>
        <taxon>Cyclospora</taxon>
    </lineage>
</organism>
<evidence type="ECO:0000259" key="11">
    <source>
        <dbReference type="PROSITE" id="PS50245"/>
    </source>
</evidence>
<dbReference type="Pfam" id="PF00149">
    <property type="entry name" value="Metallophos"/>
    <property type="match status" value="1"/>
</dbReference>
<proteinExistence type="inferred from homology"/>
<feature type="domain" description="EF-hand" evidence="10">
    <location>
        <begin position="848"/>
        <end position="883"/>
    </location>
</feature>
<evidence type="ECO:0000256" key="9">
    <source>
        <dbReference type="SAM" id="MobiDB-lite"/>
    </source>
</evidence>
<feature type="domain" description="EF-hand" evidence="10">
    <location>
        <begin position="708"/>
        <end position="743"/>
    </location>
</feature>
<dbReference type="Pfam" id="PF01302">
    <property type="entry name" value="CAP_GLY"/>
    <property type="match status" value="1"/>
</dbReference>
<dbReference type="Gene3D" id="2.30.30.190">
    <property type="entry name" value="CAP Gly-rich-like domain"/>
    <property type="match status" value="1"/>
</dbReference>
<evidence type="ECO:0000256" key="8">
    <source>
        <dbReference type="RuleBase" id="RU004273"/>
    </source>
</evidence>
<dbReference type="InterPro" id="IPR004843">
    <property type="entry name" value="Calcineurin-like_PHP"/>
</dbReference>
<accession>A0A1D3DAX8</accession>
<dbReference type="GO" id="GO:0004722">
    <property type="term" value="F:protein serine/threonine phosphatase activity"/>
    <property type="evidence" value="ECO:0007669"/>
    <property type="project" value="UniProtKB-EC"/>
</dbReference>
<keyword evidence="4" id="KW-0677">Repeat</keyword>
<dbReference type="Pfam" id="PF08321">
    <property type="entry name" value="PPP5"/>
    <property type="match status" value="1"/>
</dbReference>
<evidence type="ECO:0000259" key="10">
    <source>
        <dbReference type="PROSITE" id="PS50222"/>
    </source>
</evidence>
<feature type="compositionally biased region" description="Basic and acidic residues" evidence="9">
    <location>
        <begin position="956"/>
        <end position="965"/>
    </location>
</feature>
<evidence type="ECO:0000256" key="1">
    <source>
        <dbReference type="ARBA" id="ARBA00001936"/>
    </source>
</evidence>
<reference evidence="12 13" key="1">
    <citation type="journal article" date="2016" name="BMC Genomics">
        <title>Comparative genomics reveals Cyclospora cayetanensis possesses coccidia-like metabolism and invasion components but unique surface antigens.</title>
        <authorList>
            <person name="Liu S."/>
            <person name="Wang L."/>
            <person name="Zheng H."/>
            <person name="Xu Z."/>
            <person name="Roellig D.M."/>
            <person name="Li N."/>
            <person name="Frace M.A."/>
            <person name="Tang K."/>
            <person name="Arrowood M.J."/>
            <person name="Moss D.M."/>
            <person name="Zhang L."/>
            <person name="Feng Y."/>
            <person name="Xiao L."/>
        </authorList>
    </citation>
    <scope>NUCLEOTIDE SEQUENCE [LARGE SCALE GENOMIC DNA]</scope>
    <source>
        <strain evidence="12 13">CHN_HEN01</strain>
    </source>
</reference>
<feature type="domain" description="EF-hand" evidence="10">
    <location>
        <begin position="805"/>
        <end position="840"/>
    </location>
</feature>